<dbReference type="PROSITE" id="PS50995">
    <property type="entry name" value="HTH_MARR_2"/>
    <property type="match status" value="1"/>
</dbReference>
<reference evidence="5 6" key="1">
    <citation type="submission" date="2015-05" db="EMBL/GenBank/DDBJ databases">
        <title>Photobacterium galathea sp. nov.</title>
        <authorList>
            <person name="Machado H."/>
            <person name="Gram L."/>
        </authorList>
    </citation>
    <scope>NUCLEOTIDE SEQUENCE [LARGE SCALE GENOMIC DNA]</scope>
    <source>
        <strain evidence="5 6">DSM 22954</strain>
    </source>
</reference>
<dbReference type="Proteomes" id="UP000035909">
    <property type="component" value="Unassembled WGS sequence"/>
</dbReference>
<keyword evidence="2" id="KW-0238">DNA-binding</keyword>
<evidence type="ECO:0000256" key="1">
    <source>
        <dbReference type="ARBA" id="ARBA00023015"/>
    </source>
</evidence>
<dbReference type="PATRIC" id="fig|320778.3.peg.3113"/>
<dbReference type="InterPro" id="IPR039422">
    <property type="entry name" value="MarR/SlyA-like"/>
</dbReference>
<dbReference type="EMBL" id="LDOU01000015">
    <property type="protein sequence ID" value="KLV08014.1"/>
    <property type="molecule type" value="Genomic_DNA"/>
</dbReference>
<keyword evidence="1" id="KW-0805">Transcription regulation</keyword>
<dbReference type="STRING" id="320778.ABT57_14315"/>
<dbReference type="InterPro" id="IPR000835">
    <property type="entry name" value="HTH_MarR-typ"/>
</dbReference>
<dbReference type="PANTHER" id="PTHR33164:SF64">
    <property type="entry name" value="TRANSCRIPTIONAL REGULATOR SLYA"/>
    <property type="match status" value="1"/>
</dbReference>
<name>A0A0J1H8K4_9GAMM</name>
<dbReference type="SMART" id="SM00347">
    <property type="entry name" value="HTH_MARR"/>
    <property type="match status" value="1"/>
</dbReference>
<keyword evidence="6" id="KW-1185">Reference proteome</keyword>
<dbReference type="Gene3D" id="1.10.10.10">
    <property type="entry name" value="Winged helix-like DNA-binding domain superfamily/Winged helix DNA-binding domain"/>
    <property type="match status" value="1"/>
</dbReference>
<dbReference type="OrthoDB" id="7427954at2"/>
<dbReference type="GO" id="GO:0003677">
    <property type="term" value="F:DNA binding"/>
    <property type="evidence" value="ECO:0007669"/>
    <property type="project" value="UniProtKB-KW"/>
</dbReference>
<gene>
    <name evidence="5" type="ORF">ABT57_14315</name>
</gene>
<sequence>MQEKIALLHELTNSLQPVRRAWKRAVSEVIADYGISMSLASAVVLVYRNPQGLNQKLLAEEIGINPGALVRLLDQASNEQLLERREDTADRRIKTLHILPKGTEIAVSIERAADALRLELMNDVDLAAIEQATQVLRLFEKRANEFVLQSKSKK</sequence>
<feature type="domain" description="HTH marR-type" evidence="4">
    <location>
        <begin position="8"/>
        <end position="144"/>
    </location>
</feature>
<protein>
    <submittedName>
        <fullName evidence="5">MarR family transcriptional regulator</fullName>
    </submittedName>
</protein>
<keyword evidence="3" id="KW-0804">Transcription</keyword>
<accession>A0A0J1H8K4</accession>
<dbReference type="Pfam" id="PF12802">
    <property type="entry name" value="MarR_2"/>
    <property type="match status" value="1"/>
</dbReference>
<evidence type="ECO:0000313" key="5">
    <source>
        <dbReference type="EMBL" id="KLV08014.1"/>
    </source>
</evidence>
<dbReference type="GO" id="GO:0006950">
    <property type="term" value="P:response to stress"/>
    <property type="evidence" value="ECO:0007669"/>
    <property type="project" value="TreeGrafter"/>
</dbReference>
<evidence type="ECO:0000256" key="2">
    <source>
        <dbReference type="ARBA" id="ARBA00023125"/>
    </source>
</evidence>
<dbReference type="AlphaFoldDB" id="A0A0J1H8K4"/>
<evidence type="ECO:0000313" key="6">
    <source>
        <dbReference type="Proteomes" id="UP000035909"/>
    </source>
</evidence>
<dbReference type="GO" id="GO:0003700">
    <property type="term" value="F:DNA-binding transcription factor activity"/>
    <property type="evidence" value="ECO:0007669"/>
    <property type="project" value="InterPro"/>
</dbReference>
<evidence type="ECO:0000259" key="4">
    <source>
        <dbReference type="PROSITE" id="PS50995"/>
    </source>
</evidence>
<dbReference type="InterPro" id="IPR036388">
    <property type="entry name" value="WH-like_DNA-bd_sf"/>
</dbReference>
<evidence type="ECO:0000256" key="3">
    <source>
        <dbReference type="ARBA" id="ARBA00023163"/>
    </source>
</evidence>
<proteinExistence type="predicted"/>
<dbReference type="InterPro" id="IPR036390">
    <property type="entry name" value="WH_DNA-bd_sf"/>
</dbReference>
<organism evidence="5 6">
    <name type="scientific">Photobacterium ganghwense</name>
    <dbReference type="NCBI Taxonomy" id="320778"/>
    <lineage>
        <taxon>Bacteria</taxon>
        <taxon>Pseudomonadati</taxon>
        <taxon>Pseudomonadota</taxon>
        <taxon>Gammaproteobacteria</taxon>
        <taxon>Vibrionales</taxon>
        <taxon>Vibrionaceae</taxon>
        <taxon>Photobacterium</taxon>
    </lineage>
</organism>
<dbReference type="PANTHER" id="PTHR33164">
    <property type="entry name" value="TRANSCRIPTIONAL REGULATOR, MARR FAMILY"/>
    <property type="match status" value="1"/>
</dbReference>
<dbReference type="RefSeq" id="WP_047885907.1">
    <property type="nucleotide sequence ID" value="NZ_CP071326.1"/>
</dbReference>
<dbReference type="SUPFAM" id="SSF46785">
    <property type="entry name" value="Winged helix' DNA-binding domain"/>
    <property type="match status" value="1"/>
</dbReference>
<comment type="caution">
    <text evidence="5">The sequence shown here is derived from an EMBL/GenBank/DDBJ whole genome shotgun (WGS) entry which is preliminary data.</text>
</comment>